<protein>
    <submittedName>
        <fullName evidence="3">Cysteine hydrolase</fullName>
    </submittedName>
</protein>
<dbReference type="SUPFAM" id="SSF52499">
    <property type="entry name" value="Isochorismatase-like hydrolases"/>
    <property type="match status" value="1"/>
</dbReference>
<gene>
    <name evidence="3" type="ORF">OO017_07470</name>
</gene>
<evidence type="ECO:0000313" key="4">
    <source>
        <dbReference type="Proteomes" id="UP001207228"/>
    </source>
</evidence>
<reference evidence="3 4" key="1">
    <citation type="submission" date="2022-11" db="EMBL/GenBank/DDBJ databases">
        <title>The characterization of three novel Bacteroidetes species and genomic analysis of their roles in tidal elemental geochemical cycles.</title>
        <authorList>
            <person name="Ma K.-J."/>
        </authorList>
    </citation>
    <scope>NUCLEOTIDE SEQUENCE [LARGE SCALE GENOMIC DNA]</scope>
    <source>
        <strain evidence="3 4">M82</strain>
    </source>
</reference>
<dbReference type="Gene3D" id="3.40.50.850">
    <property type="entry name" value="Isochorismatase-like"/>
    <property type="match status" value="1"/>
</dbReference>
<dbReference type="EMBL" id="JAPFQO010000003">
    <property type="protein sequence ID" value="MCX2739779.1"/>
    <property type="molecule type" value="Genomic_DNA"/>
</dbReference>
<sequence length="174" mass="19592">MSKALLIIDIQNDTPKNYKEVIDNINNAVDWAVNNNIHVIYIKHENLSAGSKNFKPGTFGSELATDLKIVSKNVFTKNKGSALTNEEFADFISKNEVSEFFIVGGDATICVKSTCFNLRKANYEVTVLSDGITSWSKKQIPDMIQYYESKGCKIIGLNDLVYQKRTRQQDLVEL</sequence>
<evidence type="ECO:0000259" key="2">
    <source>
        <dbReference type="Pfam" id="PF00857"/>
    </source>
</evidence>
<dbReference type="Proteomes" id="UP001207228">
    <property type="component" value="Unassembled WGS sequence"/>
</dbReference>
<dbReference type="Pfam" id="PF00857">
    <property type="entry name" value="Isochorismatase"/>
    <property type="match status" value="1"/>
</dbReference>
<dbReference type="PANTHER" id="PTHR43540">
    <property type="entry name" value="PEROXYUREIDOACRYLATE/UREIDOACRYLATE AMIDOHYDROLASE-RELATED"/>
    <property type="match status" value="1"/>
</dbReference>
<evidence type="ECO:0000313" key="3">
    <source>
        <dbReference type="EMBL" id="MCX2739779.1"/>
    </source>
</evidence>
<comment type="caution">
    <text evidence="3">The sequence shown here is derived from an EMBL/GenBank/DDBJ whole genome shotgun (WGS) entry which is preliminary data.</text>
</comment>
<accession>A0ABT3REC0</accession>
<proteinExistence type="predicted"/>
<dbReference type="GO" id="GO:0016787">
    <property type="term" value="F:hydrolase activity"/>
    <property type="evidence" value="ECO:0007669"/>
    <property type="project" value="UniProtKB-KW"/>
</dbReference>
<organism evidence="3 4">
    <name type="scientific">Pontibacter anaerobius</name>
    <dbReference type="NCBI Taxonomy" id="2993940"/>
    <lineage>
        <taxon>Bacteria</taxon>
        <taxon>Pseudomonadati</taxon>
        <taxon>Bacteroidota</taxon>
        <taxon>Cytophagia</taxon>
        <taxon>Cytophagales</taxon>
        <taxon>Hymenobacteraceae</taxon>
        <taxon>Pontibacter</taxon>
    </lineage>
</organism>
<dbReference type="CDD" id="cd00431">
    <property type="entry name" value="cysteine_hydrolases"/>
    <property type="match status" value="1"/>
</dbReference>
<keyword evidence="1 3" id="KW-0378">Hydrolase</keyword>
<dbReference type="InterPro" id="IPR036380">
    <property type="entry name" value="Isochorismatase-like_sf"/>
</dbReference>
<evidence type="ECO:0000256" key="1">
    <source>
        <dbReference type="ARBA" id="ARBA00022801"/>
    </source>
</evidence>
<dbReference type="InterPro" id="IPR050272">
    <property type="entry name" value="Isochorismatase-like_hydrls"/>
</dbReference>
<keyword evidence="4" id="KW-1185">Reference proteome</keyword>
<dbReference type="RefSeq" id="WP_266051838.1">
    <property type="nucleotide sequence ID" value="NZ_JAPFQO010000003.1"/>
</dbReference>
<dbReference type="InterPro" id="IPR000868">
    <property type="entry name" value="Isochorismatase-like_dom"/>
</dbReference>
<feature type="domain" description="Isochorismatase-like" evidence="2">
    <location>
        <begin position="4"/>
        <end position="155"/>
    </location>
</feature>
<name>A0ABT3REC0_9BACT</name>